<evidence type="ECO:0000313" key="1">
    <source>
        <dbReference type="EMBL" id="TNV70967.1"/>
    </source>
</evidence>
<reference evidence="1" key="1">
    <citation type="submission" date="2019-06" db="EMBL/GenBank/DDBJ databases">
        <authorList>
            <person name="Zheng W."/>
        </authorList>
    </citation>
    <scope>NUCLEOTIDE SEQUENCE</scope>
    <source>
        <strain evidence="1">QDHG01</strain>
    </source>
</reference>
<protein>
    <submittedName>
        <fullName evidence="1">Uncharacterized protein</fullName>
    </submittedName>
</protein>
<dbReference type="AlphaFoldDB" id="A0A8J8SU36"/>
<dbReference type="EMBL" id="RRYP01031399">
    <property type="protein sequence ID" value="TNV70967.1"/>
    <property type="molecule type" value="Genomic_DNA"/>
</dbReference>
<proteinExistence type="predicted"/>
<keyword evidence="2" id="KW-1185">Reference proteome</keyword>
<gene>
    <name evidence="1" type="ORF">FGO68_gene545</name>
</gene>
<accession>A0A8J8SU36</accession>
<dbReference type="Proteomes" id="UP000785679">
    <property type="component" value="Unassembled WGS sequence"/>
</dbReference>
<organism evidence="1 2">
    <name type="scientific">Halteria grandinella</name>
    <dbReference type="NCBI Taxonomy" id="5974"/>
    <lineage>
        <taxon>Eukaryota</taxon>
        <taxon>Sar</taxon>
        <taxon>Alveolata</taxon>
        <taxon>Ciliophora</taxon>
        <taxon>Intramacronucleata</taxon>
        <taxon>Spirotrichea</taxon>
        <taxon>Stichotrichia</taxon>
        <taxon>Sporadotrichida</taxon>
        <taxon>Halteriidae</taxon>
        <taxon>Halteria</taxon>
    </lineage>
</organism>
<comment type="caution">
    <text evidence="1">The sequence shown here is derived from an EMBL/GenBank/DDBJ whole genome shotgun (WGS) entry which is preliminary data.</text>
</comment>
<name>A0A8J8SU36_HALGN</name>
<sequence length="71" mass="8096">MTRVPYCCGLDLLQMHHMDFGMKLFVRKHDGMGSCTFQYHMDTKSQCGVRHQNGGFSVSLVFDDVKSPQPN</sequence>
<evidence type="ECO:0000313" key="2">
    <source>
        <dbReference type="Proteomes" id="UP000785679"/>
    </source>
</evidence>